<gene>
    <name evidence="1" type="ORF">BDY19DRAFT_1046479</name>
</gene>
<dbReference type="EMBL" id="MU274905">
    <property type="protein sequence ID" value="KAI0091491.1"/>
    <property type="molecule type" value="Genomic_DNA"/>
</dbReference>
<evidence type="ECO:0000313" key="2">
    <source>
        <dbReference type="Proteomes" id="UP001055072"/>
    </source>
</evidence>
<comment type="caution">
    <text evidence="1">The sequence shown here is derived from an EMBL/GenBank/DDBJ whole genome shotgun (WGS) entry which is preliminary data.</text>
</comment>
<accession>A0ACB8UB65</accession>
<organism evidence="1 2">
    <name type="scientific">Irpex rosettiformis</name>
    <dbReference type="NCBI Taxonomy" id="378272"/>
    <lineage>
        <taxon>Eukaryota</taxon>
        <taxon>Fungi</taxon>
        <taxon>Dikarya</taxon>
        <taxon>Basidiomycota</taxon>
        <taxon>Agaricomycotina</taxon>
        <taxon>Agaricomycetes</taxon>
        <taxon>Polyporales</taxon>
        <taxon>Irpicaceae</taxon>
        <taxon>Irpex</taxon>
    </lineage>
</organism>
<sequence length="165" mass="19151">MHSKVRPLTDSMRMTLDDVFDSSSIGTSGCSTGTTEPRETSKNASINARMCQRVSGRWYERTKTKTNRLSVLKDQSRTLRTYTLSACLCRDKRLGRVMFPRPATRWSARRAHLQPRRAFGKKATRKISSIKTHGNRAHFCVWHHAMRWAAKSMRRPRKTINQSRR</sequence>
<reference evidence="1" key="1">
    <citation type="journal article" date="2021" name="Environ. Microbiol.">
        <title>Gene family expansions and transcriptome signatures uncover fungal adaptations to wood decay.</title>
        <authorList>
            <person name="Hage H."/>
            <person name="Miyauchi S."/>
            <person name="Viragh M."/>
            <person name="Drula E."/>
            <person name="Min B."/>
            <person name="Chaduli D."/>
            <person name="Navarro D."/>
            <person name="Favel A."/>
            <person name="Norest M."/>
            <person name="Lesage-Meessen L."/>
            <person name="Balint B."/>
            <person name="Merenyi Z."/>
            <person name="de Eugenio L."/>
            <person name="Morin E."/>
            <person name="Martinez A.T."/>
            <person name="Baldrian P."/>
            <person name="Stursova M."/>
            <person name="Martinez M.J."/>
            <person name="Novotny C."/>
            <person name="Magnuson J.K."/>
            <person name="Spatafora J.W."/>
            <person name="Maurice S."/>
            <person name="Pangilinan J."/>
            <person name="Andreopoulos W."/>
            <person name="LaButti K."/>
            <person name="Hundley H."/>
            <person name="Na H."/>
            <person name="Kuo A."/>
            <person name="Barry K."/>
            <person name="Lipzen A."/>
            <person name="Henrissat B."/>
            <person name="Riley R."/>
            <person name="Ahrendt S."/>
            <person name="Nagy L.G."/>
            <person name="Grigoriev I.V."/>
            <person name="Martin F."/>
            <person name="Rosso M.N."/>
        </authorList>
    </citation>
    <scope>NUCLEOTIDE SEQUENCE</scope>
    <source>
        <strain evidence="1">CBS 384.51</strain>
    </source>
</reference>
<evidence type="ECO:0000313" key="1">
    <source>
        <dbReference type="EMBL" id="KAI0091491.1"/>
    </source>
</evidence>
<dbReference type="Proteomes" id="UP001055072">
    <property type="component" value="Unassembled WGS sequence"/>
</dbReference>
<proteinExistence type="predicted"/>
<keyword evidence="2" id="KW-1185">Reference proteome</keyword>
<name>A0ACB8UB65_9APHY</name>
<protein>
    <submittedName>
        <fullName evidence="1">Uncharacterized protein</fullName>
    </submittedName>
</protein>